<evidence type="ECO:0000256" key="1">
    <source>
        <dbReference type="ARBA" id="ARBA00004651"/>
    </source>
</evidence>
<comment type="subcellular location">
    <subcellularLocation>
        <location evidence="1 9">Cell membrane</location>
        <topology evidence="1 9">Multi-pass membrane protein</topology>
    </subcellularLocation>
</comment>
<dbReference type="SUPFAM" id="SSF161098">
    <property type="entry name" value="MetI-like"/>
    <property type="match status" value="1"/>
</dbReference>
<evidence type="ECO:0000313" key="12">
    <source>
        <dbReference type="Proteomes" id="UP000196655"/>
    </source>
</evidence>
<feature type="transmembrane region" description="Helical" evidence="9">
    <location>
        <begin position="101"/>
        <end position="126"/>
    </location>
</feature>
<keyword evidence="8 9" id="KW-0472">Membrane</keyword>
<feature type="transmembrane region" description="Helical" evidence="9">
    <location>
        <begin position="146"/>
        <end position="172"/>
    </location>
</feature>
<protein>
    <submittedName>
        <fullName evidence="11">D-ala-D-ala transporter subunit</fullName>
    </submittedName>
</protein>
<name>A0A211ZVS4_9PROT</name>
<dbReference type="InterPro" id="IPR000515">
    <property type="entry name" value="MetI-like"/>
</dbReference>
<dbReference type="GO" id="GO:0015833">
    <property type="term" value="P:peptide transport"/>
    <property type="evidence" value="ECO:0007669"/>
    <property type="project" value="UniProtKB-KW"/>
</dbReference>
<dbReference type="PROSITE" id="PS50928">
    <property type="entry name" value="ABC_TM1"/>
    <property type="match status" value="1"/>
</dbReference>
<keyword evidence="6" id="KW-0653">Protein transport</keyword>
<keyword evidence="3" id="KW-1003">Cell membrane</keyword>
<gene>
    <name evidence="11" type="ORF">BWR60_01200</name>
</gene>
<evidence type="ECO:0000256" key="4">
    <source>
        <dbReference type="ARBA" id="ARBA00022692"/>
    </source>
</evidence>
<keyword evidence="5" id="KW-0571">Peptide transport</keyword>
<feature type="domain" description="ABC transmembrane type-1" evidence="10">
    <location>
        <begin position="97"/>
        <end position="286"/>
    </location>
</feature>
<evidence type="ECO:0000256" key="7">
    <source>
        <dbReference type="ARBA" id="ARBA00022989"/>
    </source>
</evidence>
<dbReference type="CDD" id="cd06261">
    <property type="entry name" value="TM_PBP2"/>
    <property type="match status" value="1"/>
</dbReference>
<evidence type="ECO:0000256" key="6">
    <source>
        <dbReference type="ARBA" id="ARBA00022927"/>
    </source>
</evidence>
<dbReference type="RefSeq" id="WP_088149167.1">
    <property type="nucleotide sequence ID" value="NZ_NHON01000001.1"/>
</dbReference>
<dbReference type="AlphaFoldDB" id="A0A211ZVS4"/>
<dbReference type="PANTHER" id="PTHR43386:SF1">
    <property type="entry name" value="D,D-DIPEPTIDE TRANSPORT SYSTEM PERMEASE PROTEIN DDPC-RELATED"/>
    <property type="match status" value="1"/>
</dbReference>
<dbReference type="OrthoDB" id="9774870at2"/>
<dbReference type="GO" id="GO:0005886">
    <property type="term" value="C:plasma membrane"/>
    <property type="evidence" value="ECO:0007669"/>
    <property type="project" value="UniProtKB-SubCell"/>
</dbReference>
<accession>A0A211ZVS4</accession>
<dbReference type="Pfam" id="PF00528">
    <property type="entry name" value="BPD_transp_1"/>
    <property type="match status" value="1"/>
</dbReference>
<evidence type="ECO:0000256" key="3">
    <source>
        <dbReference type="ARBA" id="ARBA00022475"/>
    </source>
</evidence>
<organism evidence="11 12">
    <name type="scientific">Inquilinus limosus</name>
    <dbReference type="NCBI Taxonomy" id="171674"/>
    <lineage>
        <taxon>Bacteria</taxon>
        <taxon>Pseudomonadati</taxon>
        <taxon>Pseudomonadota</taxon>
        <taxon>Alphaproteobacteria</taxon>
        <taxon>Rhodospirillales</taxon>
        <taxon>Rhodospirillaceae</taxon>
        <taxon>Inquilinus</taxon>
    </lineage>
</organism>
<dbReference type="GO" id="GO:0055085">
    <property type="term" value="P:transmembrane transport"/>
    <property type="evidence" value="ECO:0007669"/>
    <property type="project" value="InterPro"/>
</dbReference>
<feature type="transmembrane region" description="Helical" evidence="9">
    <location>
        <begin position="264"/>
        <end position="286"/>
    </location>
</feature>
<evidence type="ECO:0000256" key="2">
    <source>
        <dbReference type="ARBA" id="ARBA00022448"/>
    </source>
</evidence>
<evidence type="ECO:0000256" key="8">
    <source>
        <dbReference type="ARBA" id="ARBA00023136"/>
    </source>
</evidence>
<dbReference type="EMBL" id="NHON01000001">
    <property type="protein sequence ID" value="OWJ69177.1"/>
    <property type="molecule type" value="Genomic_DNA"/>
</dbReference>
<keyword evidence="7 9" id="KW-1133">Transmembrane helix</keyword>
<keyword evidence="2 9" id="KW-0813">Transport</keyword>
<dbReference type="Proteomes" id="UP000196655">
    <property type="component" value="Unassembled WGS sequence"/>
</dbReference>
<feature type="transmembrane region" description="Helical" evidence="9">
    <location>
        <begin position="218"/>
        <end position="244"/>
    </location>
</feature>
<dbReference type="InterPro" id="IPR035906">
    <property type="entry name" value="MetI-like_sf"/>
</dbReference>
<feature type="transmembrane region" description="Helical" evidence="9">
    <location>
        <begin position="37"/>
        <end position="57"/>
    </location>
</feature>
<keyword evidence="4 9" id="KW-0812">Transmembrane</keyword>
<dbReference type="PANTHER" id="PTHR43386">
    <property type="entry name" value="OLIGOPEPTIDE TRANSPORT SYSTEM PERMEASE PROTEIN APPC"/>
    <property type="match status" value="1"/>
</dbReference>
<proteinExistence type="inferred from homology"/>
<sequence>MVSGQAAEPALDLTLPRGAAIQPRRRPRLPPALRPRIALPALVVAAIVACALAPAWIAPFDPTDMDAEAILQAPGPVHWLGTDHFGRDVLSLVIHGARQSLLMGACAVGLGGLIGGIIGLVSGYAGRVVDMVLMRFVDIWMAVPDILLAIVIAAALGASLGNTILAVGLVTVPRYARVMRAQVIAVRGRPFIEASRSIGSSHGLILLRHILPHTLSSMLVMATLGIANAILIGASLSFIGLGVIDDRPDWGFLLSQGRSYLTVAWWFATFPGLAITALVISVNLLGDALRNRFDPRLRAG</sequence>
<reference evidence="12" key="1">
    <citation type="submission" date="2017-05" db="EMBL/GenBank/DDBJ databases">
        <authorList>
            <person name="Macchi M."/>
            <person name="Festa S."/>
            <person name="Coppotelli B.M."/>
            <person name="Morelli I.S."/>
        </authorList>
    </citation>
    <scope>NUCLEOTIDE SEQUENCE [LARGE SCALE GENOMIC DNA]</scope>
    <source>
        <strain evidence="12">I</strain>
    </source>
</reference>
<evidence type="ECO:0000256" key="5">
    <source>
        <dbReference type="ARBA" id="ARBA00022856"/>
    </source>
</evidence>
<comment type="similarity">
    <text evidence="9">Belongs to the binding-protein-dependent transport system permease family.</text>
</comment>
<evidence type="ECO:0000256" key="9">
    <source>
        <dbReference type="RuleBase" id="RU363032"/>
    </source>
</evidence>
<evidence type="ECO:0000313" key="11">
    <source>
        <dbReference type="EMBL" id="OWJ69177.1"/>
    </source>
</evidence>
<evidence type="ECO:0000259" key="10">
    <source>
        <dbReference type="PROSITE" id="PS50928"/>
    </source>
</evidence>
<dbReference type="GO" id="GO:0015031">
    <property type="term" value="P:protein transport"/>
    <property type="evidence" value="ECO:0007669"/>
    <property type="project" value="UniProtKB-KW"/>
</dbReference>
<keyword evidence="12" id="KW-1185">Reference proteome</keyword>
<dbReference type="Gene3D" id="1.10.3720.10">
    <property type="entry name" value="MetI-like"/>
    <property type="match status" value="1"/>
</dbReference>
<dbReference type="InterPro" id="IPR050366">
    <property type="entry name" value="BP-dependent_transpt_permease"/>
</dbReference>
<comment type="caution">
    <text evidence="11">The sequence shown here is derived from an EMBL/GenBank/DDBJ whole genome shotgun (WGS) entry which is preliminary data.</text>
</comment>